<comment type="caution">
    <text evidence="1">The sequence shown here is derived from an EMBL/GenBank/DDBJ whole genome shotgun (WGS) entry which is preliminary data.</text>
</comment>
<dbReference type="HOGENOM" id="CLU_202052_0_0_1"/>
<dbReference type="EMBL" id="JEMT01028246">
    <property type="protein sequence ID" value="EXX55279.1"/>
    <property type="molecule type" value="Genomic_DNA"/>
</dbReference>
<protein>
    <submittedName>
        <fullName evidence="1">Uncharacterized protein</fullName>
    </submittedName>
</protein>
<evidence type="ECO:0000313" key="2">
    <source>
        <dbReference type="Proteomes" id="UP000022910"/>
    </source>
</evidence>
<dbReference type="AlphaFoldDB" id="A0A015JK15"/>
<name>A0A015JK15_RHIIW</name>
<reference evidence="1 2" key="1">
    <citation type="submission" date="2014-02" db="EMBL/GenBank/DDBJ databases">
        <title>Single nucleus genome sequencing reveals high similarity among nuclei of an endomycorrhizal fungus.</title>
        <authorList>
            <person name="Lin K."/>
            <person name="Geurts R."/>
            <person name="Zhang Z."/>
            <person name="Limpens E."/>
            <person name="Saunders D.G."/>
            <person name="Mu D."/>
            <person name="Pang E."/>
            <person name="Cao H."/>
            <person name="Cha H."/>
            <person name="Lin T."/>
            <person name="Zhou Q."/>
            <person name="Shang Y."/>
            <person name="Li Y."/>
            <person name="Ivanov S."/>
            <person name="Sharma T."/>
            <person name="Velzen R.V."/>
            <person name="Ruijter N.D."/>
            <person name="Aanen D.K."/>
            <person name="Win J."/>
            <person name="Kamoun S."/>
            <person name="Bisseling T."/>
            <person name="Huang S."/>
        </authorList>
    </citation>
    <scope>NUCLEOTIDE SEQUENCE [LARGE SCALE GENOMIC DNA]</scope>
    <source>
        <strain evidence="2">DAOM197198w</strain>
    </source>
</reference>
<evidence type="ECO:0000313" key="1">
    <source>
        <dbReference type="EMBL" id="EXX55279.1"/>
    </source>
</evidence>
<accession>A0A015JK15</accession>
<dbReference type="Proteomes" id="UP000022910">
    <property type="component" value="Unassembled WGS sequence"/>
</dbReference>
<proteinExistence type="predicted"/>
<gene>
    <name evidence="1" type="ORF">RirG_226780</name>
</gene>
<keyword evidence="2" id="KW-1185">Reference proteome</keyword>
<sequence>MIFILDLGVTYLISKWDSEVTECWIYKGPFLKPAPKVVQKLEEAKHNLLKIKEWESCMEKKHSEKKEAQKRY</sequence>
<organism evidence="1 2">
    <name type="scientific">Rhizophagus irregularis (strain DAOM 197198w)</name>
    <name type="common">Glomus intraradices</name>
    <dbReference type="NCBI Taxonomy" id="1432141"/>
    <lineage>
        <taxon>Eukaryota</taxon>
        <taxon>Fungi</taxon>
        <taxon>Fungi incertae sedis</taxon>
        <taxon>Mucoromycota</taxon>
        <taxon>Glomeromycotina</taxon>
        <taxon>Glomeromycetes</taxon>
        <taxon>Glomerales</taxon>
        <taxon>Glomeraceae</taxon>
        <taxon>Rhizophagus</taxon>
    </lineage>
</organism>